<evidence type="ECO:0000313" key="2">
    <source>
        <dbReference type="EMBL" id="KAF9440789.1"/>
    </source>
</evidence>
<name>A0A9P5WZH6_9AGAR</name>
<keyword evidence="1" id="KW-0812">Transmembrane</keyword>
<keyword evidence="1" id="KW-0472">Membrane</keyword>
<keyword evidence="3" id="KW-1185">Reference proteome</keyword>
<feature type="transmembrane region" description="Helical" evidence="1">
    <location>
        <begin position="89"/>
        <end position="108"/>
    </location>
</feature>
<dbReference type="Proteomes" id="UP000807342">
    <property type="component" value="Unassembled WGS sequence"/>
</dbReference>
<proteinExistence type="predicted"/>
<dbReference type="EMBL" id="MU152261">
    <property type="protein sequence ID" value="KAF9440789.1"/>
    <property type="molecule type" value="Genomic_DNA"/>
</dbReference>
<accession>A0A9P5WZH6</accession>
<evidence type="ECO:0000313" key="3">
    <source>
        <dbReference type="Proteomes" id="UP000807342"/>
    </source>
</evidence>
<gene>
    <name evidence="2" type="ORF">P691DRAFT_781433</name>
</gene>
<evidence type="ECO:0000256" key="1">
    <source>
        <dbReference type="SAM" id="Phobius"/>
    </source>
</evidence>
<organism evidence="2 3">
    <name type="scientific">Macrolepiota fuliginosa MF-IS2</name>
    <dbReference type="NCBI Taxonomy" id="1400762"/>
    <lineage>
        <taxon>Eukaryota</taxon>
        <taxon>Fungi</taxon>
        <taxon>Dikarya</taxon>
        <taxon>Basidiomycota</taxon>
        <taxon>Agaricomycotina</taxon>
        <taxon>Agaricomycetes</taxon>
        <taxon>Agaricomycetidae</taxon>
        <taxon>Agaricales</taxon>
        <taxon>Agaricineae</taxon>
        <taxon>Agaricaceae</taxon>
        <taxon>Macrolepiota</taxon>
    </lineage>
</organism>
<protein>
    <submittedName>
        <fullName evidence="2">Uncharacterized protein</fullName>
    </submittedName>
</protein>
<keyword evidence="1" id="KW-1133">Transmembrane helix</keyword>
<reference evidence="2" key="1">
    <citation type="submission" date="2020-11" db="EMBL/GenBank/DDBJ databases">
        <authorList>
            <consortium name="DOE Joint Genome Institute"/>
            <person name="Ahrendt S."/>
            <person name="Riley R."/>
            <person name="Andreopoulos W."/>
            <person name="Labutti K."/>
            <person name="Pangilinan J."/>
            <person name="Ruiz-Duenas F.J."/>
            <person name="Barrasa J.M."/>
            <person name="Sanchez-Garcia M."/>
            <person name="Camarero S."/>
            <person name="Miyauchi S."/>
            <person name="Serrano A."/>
            <person name="Linde D."/>
            <person name="Babiker R."/>
            <person name="Drula E."/>
            <person name="Ayuso-Fernandez I."/>
            <person name="Pacheco R."/>
            <person name="Padilla G."/>
            <person name="Ferreira P."/>
            <person name="Barriuso J."/>
            <person name="Kellner H."/>
            <person name="Castanera R."/>
            <person name="Alfaro M."/>
            <person name="Ramirez L."/>
            <person name="Pisabarro A.G."/>
            <person name="Kuo A."/>
            <person name="Tritt A."/>
            <person name="Lipzen A."/>
            <person name="He G."/>
            <person name="Yan M."/>
            <person name="Ng V."/>
            <person name="Cullen D."/>
            <person name="Martin F."/>
            <person name="Rosso M.-N."/>
            <person name="Henrissat B."/>
            <person name="Hibbett D."/>
            <person name="Martinez A.T."/>
            <person name="Grigoriev I.V."/>
        </authorList>
    </citation>
    <scope>NUCLEOTIDE SEQUENCE</scope>
    <source>
        <strain evidence="2">MF-IS2</strain>
    </source>
</reference>
<sequence length="111" mass="12202">MIGAQPALHTAQAALQIPATGGVKKSLQSHDLSIILIVKKAGQVVLGVVRYQQYYLWFQQSTSDAQVTGPYQVKNDATKISLEGHNLHLYIMIIIGIEFGTIINLGLWQTQ</sequence>
<dbReference type="AlphaFoldDB" id="A0A9P5WZH6"/>
<comment type="caution">
    <text evidence="2">The sequence shown here is derived from an EMBL/GenBank/DDBJ whole genome shotgun (WGS) entry which is preliminary data.</text>
</comment>